<sequence>MSKVFFILIIFSVYFLDFLSYCSHSGNNGMGTVLFTASDLHKECWSPEEIALMTTRMILENLLPDVKILTIDSDDYIADQRSEKKCHAAERNI</sequence>
<dbReference type="Proteomes" id="UP001162164">
    <property type="component" value="Unassembled WGS sequence"/>
</dbReference>
<accession>A0ABQ9JQS8</accession>
<protein>
    <submittedName>
        <fullName evidence="2">Uncharacterized protein</fullName>
    </submittedName>
</protein>
<name>A0ABQ9JQS8_9CUCU</name>
<dbReference type="EMBL" id="JAPWTJ010000263">
    <property type="protein sequence ID" value="KAJ8980415.1"/>
    <property type="molecule type" value="Genomic_DNA"/>
</dbReference>
<proteinExistence type="predicted"/>
<evidence type="ECO:0000313" key="2">
    <source>
        <dbReference type="EMBL" id="KAJ8980415.1"/>
    </source>
</evidence>
<evidence type="ECO:0000256" key="1">
    <source>
        <dbReference type="SAM" id="SignalP"/>
    </source>
</evidence>
<comment type="caution">
    <text evidence="2">The sequence shown here is derived from an EMBL/GenBank/DDBJ whole genome shotgun (WGS) entry which is preliminary data.</text>
</comment>
<keyword evidence="1" id="KW-0732">Signal</keyword>
<gene>
    <name evidence="2" type="ORF">NQ317_009410</name>
</gene>
<reference evidence="2" key="1">
    <citation type="journal article" date="2023" name="Insect Mol. Biol.">
        <title>Genome sequencing provides insights into the evolution of gene families encoding plant cell wall-degrading enzymes in longhorned beetles.</title>
        <authorList>
            <person name="Shin N.R."/>
            <person name="Okamura Y."/>
            <person name="Kirsch R."/>
            <person name="Pauchet Y."/>
        </authorList>
    </citation>
    <scope>NUCLEOTIDE SEQUENCE</scope>
    <source>
        <strain evidence="2">MMC_N1</strain>
    </source>
</reference>
<feature type="chain" id="PRO_5046538493" evidence="1">
    <location>
        <begin position="25"/>
        <end position="93"/>
    </location>
</feature>
<organism evidence="2 3">
    <name type="scientific">Molorchus minor</name>
    <dbReference type="NCBI Taxonomy" id="1323400"/>
    <lineage>
        <taxon>Eukaryota</taxon>
        <taxon>Metazoa</taxon>
        <taxon>Ecdysozoa</taxon>
        <taxon>Arthropoda</taxon>
        <taxon>Hexapoda</taxon>
        <taxon>Insecta</taxon>
        <taxon>Pterygota</taxon>
        <taxon>Neoptera</taxon>
        <taxon>Endopterygota</taxon>
        <taxon>Coleoptera</taxon>
        <taxon>Polyphaga</taxon>
        <taxon>Cucujiformia</taxon>
        <taxon>Chrysomeloidea</taxon>
        <taxon>Cerambycidae</taxon>
        <taxon>Lamiinae</taxon>
        <taxon>Monochamini</taxon>
        <taxon>Molorchus</taxon>
    </lineage>
</organism>
<feature type="signal peptide" evidence="1">
    <location>
        <begin position="1"/>
        <end position="24"/>
    </location>
</feature>
<keyword evidence="3" id="KW-1185">Reference proteome</keyword>
<evidence type="ECO:0000313" key="3">
    <source>
        <dbReference type="Proteomes" id="UP001162164"/>
    </source>
</evidence>